<evidence type="ECO:0000256" key="1">
    <source>
        <dbReference type="ARBA" id="ARBA00007317"/>
    </source>
</evidence>
<name>A0AAJ5YRX7_9BASI</name>
<feature type="compositionally biased region" description="Basic and acidic residues" evidence="3">
    <location>
        <begin position="261"/>
        <end position="274"/>
    </location>
</feature>
<keyword evidence="2" id="KW-0450">Lipoyl</keyword>
<dbReference type="Gene3D" id="4.10.320.10">
    <property type="entry name" value="E3-binding domain"/>
    <property type="match status" value="1"/>
</dbReference>
<comment type="similarity">
    <text evidence="1">Belongs to the 2-oxoacid dehydrogenase family.</text>
</comment>
<keyword evidence="6" id="KW-0808">Transferase</keyword>
<dbReference type="AlphaFoldDB" id="A0AAJ5YRX7"/>
<feature type="region of interest" description="Disordered" evidence="3">
    <location>
        <begin position="177"/>
        <end position="203"/>
    </location>
</feature>
<dbReference type="Proteomes" id="UP001219567">
    <property type="component" value="Chromosome 3"/>
</dbReference>
<dbReference type="InterPro" id="IPR045257">
    <property type="entry name" value="E2/Pdx1"/>
</dbReference>
<accession>A0AAJ5YRX7</accession>
<dbReference type="SUPFAM" id="SSF51230">
    <property type="entry name" value="Single hybrid motif"/>
    <property type="match status" value="1"/>
</dbReference>
<feature type="region of interest" description="Disordered" evidence="3">
    <location>
        <begin position="81"/>
        <end position="127"/>
    </location>
</feature>
<feature type="domain" description="Lipoyl-binding" evidence="4">
    <location>
        <begin position="1"/>
        <end position="72"/>
    </location>
</feature>
<proteinExistence type="inferred from homology"/>
<dbReference type="PROSITE" id="PS50968">
    <property type="entry name" value="BIOTINYL_LIPOYL"/>
    <property type="match status" value="1"/>
</dbReference>
<dbReference type="Pfam" id="PF00364">
    <property type="entry name" value="Biotin_lipoyl"/>
    <property type="match status" value="1"/>
</dbReference>
<dbReference type="GO" id="GO:0045254">
    <property type="term" value="C:pyruvate dehydrogenase complex"/>
    <property type="evidence" value="ECO:0007669"/>
    <property type="project" value="InterPro"/>
</dbReference>
<feature type="domain" description="Peripheral subunit-binding (PSBD)" evidence="5">
    <location>
        <begin position="130"/>
        <end position="169"/>
    </location>
</feature>
<reference evidence="6 7" key="1">
    <citation type="submission" date="2023-03" db="EMBL/GenBank/DDBJ databases">
        <title>Mating type loci evolution in Malassezia.</title>
        <authorList>
            <person name="Coelho M.A."/>
        </authorList>
    </citation>
    <scope>NUCLEOTIDE SEQUENCE [LARGE SCALE GENOMIC DNA]</scope>
    <source>
        <strain evidence="6 7">CBS 9725</strain>
    </source>
</reference>
<dbReference type="InterPro" id="IPR000089">
    <property type="entry name" value="Biotin_lipoyl"/>
</dbReference>
<evidence type="ECO:0000259" key="5">
    <source>
        <dbReference type="PROSITE" id="PS51826"/>
    </source>
</evidence>
<dbReference type="InterPro" id="IPR004167">
    <property type="entry name" value="PSBD"/>
</dbReference>
<dbReference type="InterPro" id="IPR011053">
    <property type="entry name" value="Single_hybrid_motif"/>
</dbReference>
<feature type="compositionally biased region" description="Low complexity" evidence="3">
    <location>
        <begin position="91"/>
        <end position="112"/>
    </location>
</feature>
<gene>
    <name evidence="6" type="primary">PDX1_2</name>
    <name evidence="6" type="ORF">MYAM1_002318</name>
</gene>
<feature type="compositionally biased region" description="Polar residues" evidence="3">
    <location>
        <begin position="113"/>
        <end position="127"/>
    </location>
</feature>
<dbReference type="PROSITE" id="PS51826">
    <property type="entry name" value="PSBD"/>
    <property type="match status" value="1"/>
</dbReference>
<evidence type="ECO:0000259" key="4">
    <source>
        <dbReference type="PROSITE" id="PS50968"/>
    </source>
</evidence>
<sequence length="280" mass="29885">MPAMSPTMEKGNLGSWKVKEGDKFSAGDVLLEVETDKAMMDVEADDDGVMAKILVPSGSKDISVNKLIAYLAEESDDLASLELPKEQESPSATTSQSDSTESQSTESNSETQNDSSSTNTPSKHVSFKHTQLPSVMRLAQQNGIHNLEDSVKGTGLHGLITKGDLLAHLGKVKSPFGTASGKRTKLTDMGLPPGDSAATPKKSPLTALTADEERKLILDGLVQLTRRPTNASTTAASFDSILNAYNEPKPSDGIAPELMETTDKPSSKASLDRLYEDLLH</sequence>
<evidence type="ECO:0000256" key="2">
    <source>
        <dbReference type="ARBA" id="ARBA00022823"/>
    </source>
</evidence>
<dbReference type="InterPro" id="IPR036625">
    <property type="entry name" value="E3-bd_dom_sf"/>
</dbReference>
<dbReference type="PANTHER" id="PTHR23151:SF82">
    <property type="entry name" value="PYRUVATE DEHYDROGENASE COMPLEX PROTEIN X COMPONENT, MITOCHONDRIAL"/>
    <property type="match status" value="1"/>
</dbReference>
<evidence type="ECO:0000256" key="3">
    <source>
        <dbReference type="SAM" id="MobiDB-lite"/>
    </source>
</evidence>
<dbReference type="GO" id="GO:0004742">
    <property type="term" value="F:dihydrolipoyllysine-residue acetyltransferase activity"/>
    <property type="evidence" value="ECO:0007669"/>
    <property type="project" value="UniProtKB-EC"/>
</dbReference>
<dbReference type="SUPFAM" id="SSF47005">
    <property type="entry name" value="Peripheral subunit-binding domain of 2-oxo acid dehydrogenase complex"/>
    <property type="match status" value="1"/>
</dbReference>
<dbReference type="Pfam" id="PF02817">
    <property type="entry name" value="E3_binding"/>
    <property type="match status" value="1"/>
</dbReference>
<dbReference type="GO" id="GO:0006086">
    <property type="term" value="P:pyruvate decarboxylation to acetyl-CoA"/>
    <property type="evidence" value="ECO:0007669"/>
    <property type="project" value="InterPro"/>
</dbReference>
<dbReference type="EMBL" id="CP119945">
    <property type="protein sequence ID" value="WFC99573.1"/>
    <property type="molecule type" value="Genomic_DNA"/>
</dbReference>
<keyword evidence="6" id="KW-0012">Acyltransferase</keyword>
<organism evidence="6 7">
    <name type="scientific">Malassezia yamatoensis</name>
    <dbReference type="NCBI Taxonomy" id="253288"/>
    <lineage>
        <taxon>Eukaryota</taxon>
        <taxon>Fungi</taxon>
        <taxon>Dikarya</taxon>
        <taxon>Basidiomycota</taxon>
        <taxon>Ustilaginomycotina</taxon>
        <taxon>Malasseziomycetes</taxon>
        <taxon>Malasseziales</taxon>
        <taxon>Malasseziaceae</taxon>
        <taxon>Malassezia</taxon>
    </lineage>
</organism>
<keyword evidence="7" id="KW-1185">Reference proteome</keyword>
<dbReference type="Gene3D" id="2.40.50.100">
    <property type="match status" value="1"/>
</dbReference>
<dbReference type="EC" id="2.3.1.12" evidence="6"/>
<dbReference type="CDD" id="cd06849">
    <property type="entry name" value="lipoyl_domain"/>
    <property type="match status" value="1"/>
</dbReference>
<evidence type="ECO:0000313" key="7">
    <source>
        <dbReference type="Proteomes" id="UP001219567"/>
    </source>
</evidence>
<protein>
    <submittedName>
        <fullName evidence="6">Dihydrolipoyllysine-residue acetyltransferase</fullName>
        <ecNumber evidence="6">2.3.1.12</ecNumber>
    </submittedName>
</protein>
<dbReference type="FunFam" id="2.40.50.100:FF:000010">
    <property type="entry name" value="Acetyltransferase component of pyruvate dehydrogenase complex"/>
    <property type="match status" value="1"/>
</dbReference>
<feature type="region of interest" description="Disordered" evidence="3">
    <location>
        <begin position="252"/>
        <end position="274"/>
    </location>
</feature>
<dbReference type="PANTHER" id="PTHR23151">
    <property type="entry name" value="DIHYDROLIPOAMIDE ACETYL/SUCCINYL-TRANSFERASE-RELATED"/>
    <property type="match status" value="1"/>
</dbReference>
<evidence type="ECO:0000313" key="6">
    <source>
        <dbReference type="EMBL" id="WFC99573.1"/>
    </source>
</evidence>